<accession>A0A9W2X242</accession>
<sequence length="210" mass="22749">MGASPVVFAWSHGAANGNQLGRCGPSTDEVAVQWKTGQAGQELHRYTGLQYPRSDEEVAVMLGARLIGVTAKHPEGKTPDEVKRMQCNHRERDWSEVVTSRRMPTTTRLSKRQKNRSSLRPPELSTALACSPLYTIKKLVLWDFPGGPVVKNPPSNAGGSGSIPGRGTKIPHASGQLSPHITATELTSLNERALVLQLQSPCALEPTCHN</sequence>
<evidence type="ECO:0000313" key="2">
    <source>
        <dbReference type="Proteomes" id="UP000248484"/>
    </source>
</evidence>
<protein>
    <submittedName>
        <fullName evidence="3">Uncharacterized protein isoform X1</fullName>
    </submittedName>
</protein>
<gene>
    <name evidence="3" type="primary">LOC114487490</name>
</gene>
<dbReference type="GeneID" id="114487490"/>
<reference evidence="3" key="1">
    <citation type="submission" date="2025-08" db="UniProtKB">
        <authorList>
            <consortium name="RefSeq"/>
        </authorList>
    </citation>
    <scope>IDENTIFICATION</scope>
    <source>
        <tissue evidence="3">Muscle</tissue>
    </source>
</reference>
<proteinExistence type="predicted"/>
<evidence type="ECO:0000256" key="1">
    <source>
        <dbReference type="SAM" id="MobiDB-lite"/>
    </source>
</evidence>
<dbReference type="Proteomes" id="UP000248484">
    <property type="component" value="Chromosome 13"/>
</dbReference>
<feature type="region of interest" description="Disordered" evidence="1">
    <location>
        <begin position="93"/>
        <end position="123"/>
    </location>
</feature>
<keyword evidence="2" id="KW-1185">Reference proteome</keyword>
<dbReference type="RefSeq" id="XP_054945519.1">
    <property type="nucleotide sequence ID" value="XM_055089544.1"/>
</dbReference>
<evidence type="ECO:0000313" key="3">
    <source>
        <dbReference type="RefSeq" id="XP_054945519.1"/>
    </source>
</evidence>
<name>A0A9W2X242_PHYMC</name>
<dbReference type="AlphaFoldDB" id="A0A9W2X242"/>
<feature type="region of interest" description="Disordered" evidence="1">
    <location>
        <begin position="152"/>
        <end position="176"/>
    </location>
</feature>
<organism evidence="2 3">
    <name type="scientific">Physeter macrocephalus</name>
    <name type="common">Sperm whale</name>
    <name type="synonym">Physeter catodon</name>
    <dbReference type="NCBI Taxonomy" id="9755"/>
    <lineage>
        <taxon>Eukaryota</taxon>
        <taxon>Metazoa</taxon>
        <taxon>Chordata</taxon>
        <taxon>Craniata</taxon>
        <taxon>Vertebrata</taxon>
        <taxon>Euteleostomi</taxon>
        <taxon>Mammalia</taxon>
        <taxon>Eutheria</taxon>
        <taxon>Laurasiatheria</taxon>
        <taxon>Artiodactyla</taxon>
        <taxon>Whippomorpha</taxon>
        <taxon>Cetacea</taxon>
        <taxon>Odontoceti</taxon>
        <taxon>Physeteridae</taxon>
        <taxon>Physeter</taxon>
    </lineage>
</organism>